<feature type="region of interest" description="Disordered" evidence="3">
    <location>
        <begin position="1"/>
        <end position="41"/>
    </location>
</feature>
<dbReference type="PANTHER" id="PTHR31342:SF41">
    <property type="entry name" value="OS08G0129600 PROTEIN"/>
    <property type="match status" value="1"/>
</dbReference>
<reference evidence="4" key="1">
    <citation type="submission" date="2023-10" db="EMBL/GenBank/DDBJ databases">
        <authorList>
            <person name="Domelevo Entfellner J.-B."/>
        </authorList>
    </citation>
    <scope>NUCLEOTIDE SEQUENCE</scope>
</reference>
<feature type="compositionally biased region" description="Pro residues" evidence="3">
    <location>
        <begin position="486"/>
        <end position="498"/>
    </location>
</feature>
<evidence type="ECO:0000313" key="5">
    <source>
        <dbReference type="Proteomes" id="UP001189624"/>
    </source>
</evidence>
<keyword evidence="1 2" id="KW-0175">Coiled coil</keyword>
<dbReference type="GO" id="GO:0055028">
    <property type="term" value="C:cortical microtubule"/>
    <property type="evidence" value="ECO:0007669"/>
    <property type="project" value="TreeGrafter"/>
</dbReference>
<name>A0AA86SU89_9FABA</name>
<evidence type="ECO:0000256" key="1">
    <source>
        <dbReference type="ARBA" id="ARBA00023054"/>
    </source>
</evidence>
<dbReference type="GO" id="GO:0072699">
    <property type="term" value="P:protein localization to cortical microtubule cytoskeleton"/>
    <property type="evidence" value="ECO:0007669"/>
    <property type="project" value="TreeGrafter"/>
</dbReference>
<accession>A0AA86SU89</accession>
<feature type="coiled-coil region" evidence="2">
    <location>
        <begin position="166"/>
        <end position="241"/>
    </location>
</feature>
<dbReference type="Proteomes" id="UP001189624">
    <property type="component" value="Chromosome 8"/>
</dbReference>
<feature type="compositionally biased region" description="Polar residues" evidence="3">
    <location>
        <begin position="16"/>
        <end position="41"/>
    </location>
</feature>
<evidence type="ECO:0000313" key="4">
    <source>
        <dbReference type="EMBL" id="CAJ1972868.1"/>
    </source>
</evidence>
<dbReference type="Gramene" id="rna-AYBTSS11_LOCUS24925">
    <property type="protein sequence ID" value="CAJ1972868.1"/>
    <property type="gene ID" value="gene-AYBTSS11_LOCUS24925"/>
</dbReference>
<feature type="compositionally biased region" description="Basic and acidic residues" evidence="3">
    <location>
        <begin position="1"/>
        <end position="13"/>
    </location>
</feature>
<evidence type="ECO:0008006" key="6">
    <source>
        <dbReference type="Google" id="ProtNLM"/>
    </source>
</evidence>
<evidence type="ECO:0000256" key="3">
    <source>
        <dbReference type="SAM" id="MobiDB-lite"/>
    </source>
</evidence>
<organism evidence="4 5">
    <name type="scientific">Sphenostylis stenocarpa</name>
    <dbReference type="NCBI Taxonomy" id="92480"/>
    <lineage>
        <taxon>Eukaryota</taxon>
        <taxon>Viridiplantae</taxon>
        <taxon>Streptophyta</taxon>
        <taxon>Embryophyta</taxon>
        <taxon>Tracheophyta</taxon>
        <taxon>Spermatophyta</taxon>
        <taxon>Magnoliopsida</taxon>
        <taxon>eudicotyledons</taxon>
        <taxon>Gunneridae</taxon>
        <taxon>Pentapetalae</taxon>
        <taxon>rosids</taxon>
        <taxon>fabids</taxon>
        <taxon>Fabales</taxon>
        <taxon>Fabaceae</taxon>
        <taxon>Papilionoideae</taxon>
        <taxon>50 kb inversion clade</taxon>
        <taxon>NPAAA clade</taxon>
        <taxon>indigoferoid/millettioid clade</taxon>
        <taxon>Phaseoleae</taxon>
        <taxon>Sphenostylis</taxon>
    </lineage>
</organism>
<sequence length="778" mass="88028">MREEKENPSENRSKASKFSDQNQPPKPQNTKGTIPNNNSSKTRLWGAHIVKGFSADKKAKPFANKKQTIASSTTISENVVTSQKNNNSNPFVPSHSRVKRSLIGDLSCSINPAQVHPHAFPTHRRQSSTDLFTELDHMRGLLQESKERECKLNAELTECRKRVSEVDEVVKRVGLLEQEKATLTEQLAALNCEEVKGEEEQHKEVKWKNLELEVVELRRLNKELQMQKRNLTCRLSSLEAQLACPNKSSESDVVAKIKAEAVLLRVTNEDLCKQVEGLQISRLNEVEELAYLRWVNSCLRNELKNTCSELDSDKPSSPHTVLRSSGDCVSSFSDQANRYLNCGSANRFNMMKKPKKWPITSQVECQGSLVEKNWIESDVVGASPRRRHSISGSNYSEEEVVLSKRRQSDCFVCSKEMEKESVSLSVQQSGLEIVQRPQYFANCQETNKLLVSSDVEKRALRIANPPPRPSCSISHKIKQESSAQVLPPPPPPPPPPPMNFGSRSNTATVKRAPQVVELYHSLMKRDSRKDSSNGGLSDAPDVADVRSSMIGEIENRSSHLLAIKADIETQGEFVNSLIREVNNAVYQNIEDVVAFVKWLDDELCFLVDERAVLKHFDWPEKKADILREAAFGYQDLNKLESEVSSYKDDPRLPCDIALKKMVALSEKMERTVHNLLRTRESLMRHCKEFQIPIEWMLDNGTIGKIKLSSVKLAKKYMKRVAMELQAKSALEKDPAMDYMLLQGVRFAFRIHQFAGGFDAETMHAFEELRNLASLLNKT</sequence>
<evidence type="ECO:0000256" key="2">
    <source>
        <dbReference type="SAM" id="Coils"/>
    </source>
</evidence>
<dbReference type="InterPro" id="IPR040265">
    <property type="entry name" value="CHUP1/IPGA1-like"/>
</dbReference>
<keyword evidence="5" id="KW-1185">Reference proteome</keyword>
<gene>
    <name evidence="4" type="ORF">AYBTSS11_LOCUS24925</name>
</gene>
<protein>
    <recommendedName>
        <fullName evidence="6">Protein CHUP1, chloroplastic-like</fullName>
    </recommendedName>
</protein>
<dbReference type="AlphaFoldDB" id="A0AA86SU89"/>
<proteinExistence type="predicted"/>
<feature type="region of interest" description="Disordered" evidence="3">
    <location>
        <begin position="462"/>
        <end position="505"/>
    </location>
</feature>
<dbReference type="EMBL" id="OY731405">
    <property type="protein sequence ID" value="CAJ1972868.1"/>
    <property type="molecule type" value="Genomic_DNA"/>
</dbReference>
<dbReference type="SUPFAM" id="SSF101447">
    <property type="entry name" value="Formin homology 2 domain (FH2 domain)"/>
    <property type="match status" value="1"/>
</dbReference>
<dbReference type="PANTHER" id="PTHR31342">
    <property type="entry name" value="PROTEIN CHUP1, CHLOROPLASTIC"/>
    <property type="match status" value="1"/>
</dbReference>